<name>A0ABC9A3P8_9POAL</name>
<proteinExistence type="predicted"/>
<evidence type="ECO:0000313" key="4">
    <source>
        <dbReference type="Proteomes" id="UP001497457"/>
    </source>
</evidence>
<dbReference type="EMBL" id="OZ075112">
    <property type="protein sequence ID" value="CAL4971394.1"/>
    <property type="molecule type" value="Genomic_DNA"/>
</dbReference>
<evidence type="ECO:0000256" key="1">
    <source>
        <dbReference type="SAM" id="MobiDB-lite"/>
    </source>
</evidence>
<organism evidence="3 4">
    <name type="scientific">Urochloa decumbens</name>
    <dbReference type="NCBI Taxonomy" id="240449"/>
    <lineage>
        <taxon>Eukaryota</taxon>
        <taxon>Viridiplantae</taxon>
        <taxon>Streptophyta</taxon>
        <taxon>Embryophyta</taxon>
        <taxon>Tracheophyta</taxon>
        <taxon>Spermatophyta</taxon>
        <taxon>Magnoliopsida</taxon>
        <taxon>Liliopsida</taxon>
        <taxon>Poales</taxon>
        <taxon>Poaceae</taxon>
        <taxon>PACMAD clade</taxon>
        <taxon>Panicoideae</taxon>
        <taxon>Panicodae</taxon>
        <taxon>Paniceae</taxon>
        <taxon>Melinidinae</taxon>
        <taxon>Urochloa</taxon>
    </lineage>
</organism>
<evidence type="ECO:0000313" key="3">
    <source>
        <dbReference type="EMBL" id="CAL4971394.1"/>
    </source>
</evidence>
<accession>A0ABC9A3P8</accession>
<feature type="compositionally biased region" description="Low complexity" evidence="1">
    <location>
        <begin position="21"/>
        <end position="30"/>
    </location>
</feature>
<gene>
    <name evidence="3" type="ORF">URODEC1_LOCUS50641</name>
</gene>
<dbReference type="Proteomes" id="UP001497457">
    <property type="component" value="Chromosome 2b"/>
</dbReference>
<dbReference type="InterPro" id="IPR005174">
    <property type="entry name" value="KIB1-4_b-propeller"/>
</dbReference>
<feature type="region of interest" description="Disordered" evidence="1">
    <location>
        <begin position="1"/>
        <end position="56"/>
    </location>
</feature>
<dbReference type="PANTHER" id="PTHR33165">
    <property type="entry name" value="F-BOX DOMAIN CONTAINING PROTEIN-LIKE-RELATED"/>
    <property type="match status" value="1"/>
</dbReference>
<sequence>MGMAKKKTPCSAAAQDRLLRTRSSSSSSTLHWGAKAKRSRPALGSRSRSSSRDWSDLDDGPAGLIAERVLTNGGAIDYIRFRAVCRPWRRCCGDPRTRALLEDSRLHPRGWIMLLGEEEELEAAAAPHSIRRQFLNVSTGQCIQVDVPELRDHGVIRSISDDGLLLLLRKGTGGSAVVRLLNPLTRQVAELPPITDLEYPPGHIGRCSPCTAAVVDGRWVLLYIHRAGEDGTLAFAKPGNIDERWVLVKIKSTGFLWPTMSFAGRFYGVAGDSIMVMDTTNGLPPRLVVAAKLAVQIRGMLETVHLVENGGEMMLVHRRMRPVRGVVDGKYYGCKRACKLYRVNLASGKTTPAAARGRAIFVGHCRALSVSPQVFPGISANAVYPALGLLERRERQQIVAYHLRDGTTESFSSNDNDTRSGLPHPWSIADCLATYVSG</sequence>
<keyword evidence="4" id="KW-1185">Reference proteome</keyword>
<feature type="domain" description="KIB1-4 beta-propeller" evidence="2">
    <location>
        <begin position="134"/>
        <end position="386"/>
    </location>
</feature>
<dbReference type="PANTHER" id="PTHR33165:SF78">
    <property type="entry name" value="F-BOX DOMAIN-CONTAINING PROTEIN"/>
    <property type="match status" value="1"/>
</dbReference>
<dbReference type="Pfam" id="PF03478">
    <property type="entry name" value="Beta-prop_KIB1-4"/>
    <property type="match status" value="1"/>
</dbReference>
<protein>
    <recommendedName>
        <fullName evidence="2">KIB1-4 beta-propeller domain-containing protein</fullName>
    </recommendedName>
</protein>
<evidence type="ECO:0000259" key="2">
    <source>
        <dbReference type="Pfam" id="PF03478"/>
    </source>
</evidence>
<dbReference type="AlphaFoldDB" id="A0ABC9A3P8"/>
<reference evidence="3" key="1">
    <citation type="submission" date="2024-10" db="EMBL/GenBank/DDBJ databases">
        <authorList>
            <person name="Ryan C."/>
        </authorList>
    </citation>
    <scope>NUCLEOTIDE SEQUENCE [LARGE SCALE GENOMIC DNA]</scope>
</reference>